<dbReference type="InterPro" id="IPR029058">
    <property type="entry name" value="AB_hydrolase_fold"/>
</dbReference>
<dbReference type="EMBL" id="QTTT01000001">
    <property type="protein sequence ID" value="REE95201.1"/>
    <property type="molecule type" value="Genomic_DNA"/>
</dbReference>
<dbReference type="InterPro" id="IPR002018">
    <property type="entry name" value="CarbesteraseB"/>
</dbReference>
<name>A0A3D9SU32_9ACTN</name>
<dbReference type="PROSITE" id="PS00941">
    <property type="entry name" value="CARBOXYLESTERASE_B_2"/>
    <property type="match status" value="1"/>
</dbReference>
<dbReference type="InterPro" id="IPR019819">
    <property type="entry name" value="Carboxylesterase_B_CS"/>
</dbReference>
<reference evidence="5 6" key="1">
    <citation type="submission" date="2018-08" db="EMBL/GenBank/DDBJ databases">
        <title>Sequencing the genomes of 1000 actinobacteria strains.</title>
        <authorList>
            <person name="Klenk H.-P."/>
        </authorList>
    </citation>
    <scope>NUCLEOTIDE SEQUENCE [LARGE SCALE GENOMIC DNA]</scope>
    <source>
        <strain evidence="5 6">DSM 43927</strain>
    </source>
</reference>
<evidence type="ECO:0000256" key="2">
    <source>
        <dbReference type="ARBA" id="ARBA00022801"/>
    </source>
</evidence>
<dbReference type="GO" id="GO:0016787">
    <property type="term" value="F:hydrolase activity"/>
    <property type="evidence" value="ECO:0007669"/>
    <property type="project" value="UniProtKB-KW"/>
</dbReference>
<dbReference type="PROSITE" id="PS00122">
    <property type="entry name" value="CARBOXYLESTERASE_B_1"/>
    <property type="match status" value="1"/>
</dbReference>
<dbReference type="AlphaFoldDB" id="A0A3D9SU32"/>
<keyword evidence="3" id="KW-0732">Signal</keyword>
<comment type="similarity">
    <text evidence="1 3">Belongs to the type-B carboxylesterase/lipase family.</text>
</comment>
<dbReference type="RefSeq" id="WP_116021040.1">
    <property type="nucleotide sequence ID" value="NZ_QTTT01000001.1"/>
</dbReference>
<dbReference type="Gene3D" id="3.40.50.1820">
    <property type="entry name" value="alpha/beta hydrolase"/>
    <property type="match status" value="1"/>
</dbReference>
<accession>A0A3D9SU32</accession>
<gene>
    <name evidence="5" type="ORF">DFJ69_0584</name>
</gene>
<feature type="signal peptide" evidence="3">
    <location>
        <begin position="1"/>
        <end position="29"/>
    </location>
</feature>
<evidence type="ECO:0000313" key="6">
    <source>
        <dbReference type="Proteomes" id="UP000256661"/>
    </source>
</evidence>
<protein>
    <recommendedName>
        <fullName evidence="3">Carboxylic ester hydrolase</fullName>
        <ecNumber evidence="3">3.1.1.-</ecNumber>
    </recommendedName>
</protein>
<sequence>MRPSTLVRRSAITVAACAFSVLPAVPAAADQPTVRTESGVVQSATEAGADRYLGLPYAQPPTGSLRWRPPEPAARWRGVRQATQAPPRCVQRTTAPTSEDCLYLNVYTPSGAAHGKRRYPVMVYVHGGALVSGTGSVYDPTALTRDDVIVVTLNYRLGALGFLAHPALTGSGGNYGLMDQQAALRWVQRNIGRFGGLPGKVTIFGESAGGLSVLSLLASPGSAGLFSAAINQSGAYALKLPGLSTARQQGTAFATAAGCADQSATCLRSLPTAQVLTHQGGSAFPTVDGTVLPRSLDDAFSRGAFHRVPVVNGTTRDESTYFIAANYDLIGKRVTAEGYPAGIQAMAFVSPEQARRVAEKYPLGDFPSPALALAKVATDANFACPALNVDHWLAARVPTYAYEFDDPKAPQLYLGPVSFPYGAYHASELQYLFKIGNAVYPGSLTQDQQTLAATMRRHWTSFATHHAPATRAVWPRFTESGQSMISYRLPAPATSDRFATDHHCGFWNDLRTG</sequence>
<dbReference type="InterPro" id="IPR050309">
    <property type="entry name" value="Type-B_Carboxylest/Lipase"/>
</dbReference>
<dbReference type="SUPFAM" id="SSF53474">
    <property type="entry name" value="alpha/beta-Hydrolases"/>
    <property type="match status" value="1"/>
</dbReference>
<proteinExistence type="inferred from homology"/>
<dbReference type="OrthoDB" id="4308422at2"/>
<feature type="chain" id="PRO_5017497487" description="Carboxylic ester hydrolase" evidence="3">
    <location>
        <begin position="30"/>
        <end position="513"/>
    </location>
</feature>
<evidence type="ECO:0000256" key="3">
    <source>
        <dbReference type="RuleBase" id="RU361235"/>
    </source>
</evidence>
<dbReference type="PANTHER" id="PTHR11559">
    <property type="entry name" value="CARBOXYLESTERASE"/>
    <property type="match status" value="1"/>
</dbReference>
<evidence type="ECO:0000313" key="5">
    <source>
        <dbReference type="EMBL" id="REE95201.1"/>
    </source>
</evidence>
<comment type="caution">
    <text evidence="5">The sequence shown here is derived from an EMBL/GenBank/DDBJ whole genome shotgun (WGS) entry which is preliminary data.</text>
</comment>
<dbReference type="EC" id="3.1.1.-" evidence="3"/>
<feature type="domain" description="Carboxylesterase type B" evidence="4">
    <location>
        <begin position="31"/>
        <end position="507"/>
    </location>
</feature>
<evidence type="ECO:0000259" key="4">
    <source>
        <dbReference type="Pfam" id="PF00135"/>
    </source>
</evidence>
<dbReference type="Proteomes" id="UP000256661">
    <property type="component" value="Unassembled WGS sequence"/>
</dbReference>
<dbReference type="Pfam" id="PF00135">
    <property type="entry name" value="COesterase"/>
    <property type="match status" value="1"/>
</dbReference>
<dbReference type="InterPro" id="IPR019826">
    <property type="entry name" value="Carboxylesterase_B_AS"/>
</dbReference>
<organism evidence="5 6">
    <name type="scientific">Thermomonospora umbrina</name>
    <dbReference type="NCBI Taxonomy" id="111806"/>
    <lineage>
        <taxon>Bacteria</taxon>
        <taxon>Bacillati</taxon>
        <taxon>Actinomycetota</taxon>
        <taxon>Actinomycetes</taxon>
        <taxon>Streptosporangiales</taxon>
        <taxon>Thermomonosporaceae</taxon>
        <taxon>Thermomonospora</taxon>
    </lineage>
</organism>
<keyword evidence="2 3" id="KW-0378">Hydrolase</keyword>
<keyword evidence="6" id="KW-1185">Reference proteome</keyword>
<evidence type="ECO:0000256" key="1">
    <source>
        <dbReference type="ARBA" id="ARBA00005964"/>
    </source>
</evidence>